<dbReference type="RefSeq" id="WP_135402841.1">
    <property type="nucleotide sequence ID" value="NZ_SRME01000003.1"/>
</dbReference>
<dbReference type="Pfam" id="PF03008">
    <property type="entry name" value="DUF234"/>
    <property type="match status" value="1"/>
</dbReference>
<name>A0A4Z0VYK1_9BACT</name>
<dbReference type="Gene3D" id="3.40.50.300">
    <property type="entry name" value="P-loop containing nucleotide triphosphate hydrolases"/>
    <property type="match status" value="1"/>
</dbReference>
<evidence type="ECO:0000313" key="4">
    <source>
        <dbReference type="Proteomes" id="UP000297288"/>
    </source>
</evidence>
<dbReference type="InterPro" id="IPR011335">
    <property type="entry name" value="Restrct_endonuc-II-like"/>
</dbReference>
<dbReference type="Proteomes" id="UP000297288">
    <property type="component" value="Unassembled WGS sequence"/>
</dbReference>
<dbReference type="InterPro" id="IPR027417">
    <property type="entry name" value="P-loop_NTPase"/>
</dbReference>
<proteinExistence type="predicted"/>
<dbReference type="AlphaFoldDB" id="A0A4Z0VYK1"/>
<accession>A0A4Z0VYK1</accession>
<evidence type="ECO:0000313" key="3">
    <source>
        <dbReference type="EMBL" id="TGG87873.1"/>
    </source>
</evidence>
<dbReference type="SUPFAM" id="SSF46785">
    <property type="entry name" value="Winged helix' DNA-binding domain"/>
    <property type="match status" value="1"/>
</dbReference>
<keyword evidence="3" id="KW-0547">Nucleotide-binding</keyword>
<dbReference type="Pfam" id="PF01637">
    <property type="entry name" value="ATPase_2"/>
    <property type="match status" value="1"/>
</dbReference>
<dbReference type="InterPro" id="IPR036390">
    <property type="entry name" value="WH_DNA-bd_sf"/>
</dbReference>
<feature type="domain" description="ATPase" evidence="1">
    <location>
        <begin position="3"/>
        <end position="200"/>
    </location>
</feature>
<dbReference type="SUPFAM" id="SSF52980">
    <property type="entry name" value="Restriction endonuclease-like"/>
    <property type="match status" value="1"/>
</dbReference>
<comment type="caution">
    <text evidence="3">The sequence shown here is derived from an EMBL/GenBank/DDBJ whole genome shotgun (WGS) entry which is preliminary data.</text>
</comment>
<sequence>MKFVGRESELSFLEEQYNRDSSMVIIYGRRRIGKTTLIKEFIKNKKAIYFLATEESINENRKNLQNTIFQITKNNFYSENNEINWENLFNFVNGEKWILVIDEYQYLTMTDKSFTSKIQKIWDEFLKNKNVMLVLSGSLTNMMYSETLDSSSPLYGRRTGQIKLQELSFDDYKQFFDNKKISEIIDFYSVTGGVPKYVESFDLRKSLLQNIKDNIINVNSYLYEEPIFLLSKEVKEIGSFFSIIKSISFGNHKLSKISADIGIKQSSLIYYINVLQDLDIIERQVPITEKNPQKSKRGLYFIKDKFINFWFNFVYPYRNFIEMNNKTFVLEKIENNLIDNHVSFVYEDICRKKVLDLSANNFFNKNIIKVGSFWNNNFELDILGVDIKQNPVLFGECKYQKNKVGKEVLNKLKFKAEKISSKEKVYVIFSKSGFRKDLLDLSEKENNIFLFDNKIL</sequence>
<evidence type="ECO:0000259" key="1">
    <source>
        <dbReference type="Pfam" id="PF01637"/>
    </source>
</evidence>
<dbReference type="InterPro" id="IPR011579">
    <property type="entry name" value="ATPase_dom"/>
</dbReference>
<dbReference type="InterPro" id="IPR004256">
    <property type="entry name" value="DUF234"/>
</dbReference>
<feature type="domain" description="DUF234" evidence="2">
    <location>
        <begin position="310"/>
        <end position="402"/>
    </location>
</feature>
<reference evidence="3 4" key="1">
    <citation type="submission" date="2019-04" db="EMBL/GenBank/DDBJ databases">
        <title>Draft genome sequence data and analysis of a Fermenting Bacterium, Geotoga petraea strain HO-Geo1, isolated from heavy-oil petroleum reservoir in Russia.</title>
        <authorList>
            <person name="Grouzdev D.S."/>
            <person name="Semenova E.M."/>
            <person name="Sokolova D.S."/>
            <person name="Tourova T.P."/>
            <person name="Poltaraus A.B."/>
            <person name="Nazina T.N."/>
        </authorList>
    </citation>
    <scope>NUCLEOTIDE SEQUENCE [LARGE SCALE GENOMIC DNA]</scope>
    <source>
        <strain evidence="3 4">HO-Geo1</strain>
    </source>
</reference>
<protein>
    <submittedName>
        <fullName evidence="3">ATP-binding protein</fullName>
    </submittedName>
</protein>
<dbReference type="GO" id="GO:0005524">
    <property type="term" value="F:ATP binding"/>
    <property type="evidence" value="ECO:0007669"/>
    <property type="project" value="UniProtKB-KW"/>
</dbReference>
<keyword evidence="3" id="KW-0067">ATP-binding</keyword>
<dbReference type="OrthoDB" id="9813134at2"/>
<dbReference type="EMBL" id="SRME01000003">
    <property type="protein sequence ID" value="TGG87873.1"/>
    <property type="molecule type" value="Genomic_DNA"/>
</dbReference>
<organism evidence="3 4">
    <name type="scientific">Geotoga petraea</name>
    <dbReference type="NCBI Taxonomy" id="28234"/>
    <lineage>
        <taxon>Bacteria</taxon>
        <taxon>Thermotogati</taxon>
        <taxon>Thermotogota</taxon>
        <taxon>Thermotogae</taxon>
        <taxon>Petrotogales</taxon>
        <taxon>Petrotogaceae</taxon>
        <taxon>Geotoga</taxon>
    </lineage>
</organism>
<dbReference type="SUPFAM" id="SSF52540">
    <property type="entry name" value="P-loop containing nucleoside triphosphate hydrolases"/>
    <property type="match status" value="1"/>
</dbReference>
<gene>
    <name evidence="3" type="ORF">E4650_05905</name>
</gene>
<dbReference type="PANTHER" id="PTHR34704:SF1">
    <property type="entry name" value="ATPASE"/>
    <property type="match status" value="1"/>
</dbReference>
<dbReference type="PANTHER" id="PTHR34704">
    <property type="entry name" value="ATPASE"/>
    <property type="match status" value="1"/>
</dbReference>
<evidence type="ECO:0000259" key="2">
    <source>
        <dbReference type="Pfam" id="PF03008"/>
    </source>
</evidence>